<dbReference type="GO" id="GO:0016020">
    <property type="term" value="C:membrane"/>
    <property type="evidence" value="ECO:0007669"/>
    <property type="project" value="UniProtKB-SubCell"/>
</dbReference>
<dbReference type="PANTHER" id="PTHR31392">
    <property type="entry name" value="ALPHA-1,3-MANNOSYLTRANSFERASE MNN1-RELATED"/>
    <property type="match status" value="1"/>
</dbReference>
<evidence type="ECO:0000256" key="8">
    <source>
        <dbReference type="ARBA" id="ARBA00023136"/>
    </source>
</evidence>
<evidence type="ECO:0008006" key="12">
    <source>
        <dbReference type="Google" id="ProtNLM"/>
    </source>
</evidence>
<keyword evidence="7" id="KW-1133">Transmembrane helix</keyword>
<comment type="caution">
    <text evidence="10">The sequence shown here is derived from an EMBL/GenBank/DDBJ whole genome shotgun (WGS) entry which is preliminary data.</text>
</comment>
<dbReference type="Pfam" id="PF11051">
    <property type="entry name" value="Mannosyl_trans3"/>
    <property type="match status" value="1"/>
</dbReference>
<organism evidence="10 11">
    <name type="scientific">Physocladia obscura</name>
    <dbReference type="NCBI Taxonomy" id="109957"/>
    <lineage>
        <taxon>Eukaryota</taxon>
        <taxon>Fungi</taxon>
        <taxon>Fungi incertae sedis</taxon>
        <taxon>Chytridiomycota</taxon>
        <taxon>Chytridiomycota incertae sedis</taxon>
        <taxon>Chytridiomycetes</taxon>
        <taxon>Chytridiales</taxon>
        <taxon>Chytriomycetaceae</taxon>
        <taxon>Physocladia</taxon>
    </lineage>
</organism>
<evidence type="ECO:0000313" key="11">
    <source>
        <dbReference type="Proteomes" id="UP001211907"/>
    </source>
</evidence>
<keyword evidence="5" id="KW-0812">Transmembrane</keyword>
<protein>
    <recommendedName>
        <fullName evidence="12">Nucleotide-diphospho-sugar transferase</fullName>
    </recommendedName>
</protein>
<keyword evidence="11" id="KW-1185">Reference proteome</keyword>
<keyword evidence="3" id="KW-0328">Glycosyltransferase</keyword>
<evidence type="ECO:0000256" key="3">
    <source>
        <dbReference type="ARBA" id="ARBA00022676"/>
    </source>
</evidence>
<name>A0AAD5X790_9FUNG</name>
<dbReference type="InterPro" id="IPR022751">
    <property type="entry name" value="Alpha_mannosyltransferase"/>
</dbReference>
<keyword evidence="6" id="KW-0735">Signal-anchor</keyword>
<comment type="subcellular location">
    <subcellularLocation>
        <location evidence="1">Membrane</location>
        <topology evidence="1">Single-pass type II membrane protein</topology>
    </subcellularLocation>
</comment>
<evidence type="ECO:0000256" key="4">
    <source>
        <dbReference type="ARBA" id="ARBA00022679"/>
    </source>
</evidence>
<evidence type="ECO:0000256" key="1">
    <source>
        <dbReference type="ARBA" id="ARBA00004606"/>
    </source>
</evidence>
<gene>
    <name evidence="10" type="ORF">HK100_006893</name>
</gene>
<dbReference type="GO" id="GO:0005794">
    <property type="term" value="C:Golgi apparatus"/>
    <property type="evidence" value="ECO:0007669"/>
    <property type="project" value="TreeGrafter"/>
</dbReference>
<evidence type="ECO:0000256" key="2">
    <source>
        <dbReference type="ARBA" id="ARBA00009105"/>
    </source>
</evidence>
<dbReference type="AlphaFoldDB" id="A0AAD5X790"/>
<evidence type="ECO:0000256" key="9">
    <source>
        <dbReference type="ARBA" id="ARBA00023180"/>
    </source>
</evidence>
<reference evidence="10" key="1">
    <citation type="submission" date="2020-05" db="EMBL/GenBank/DDBJ databases">
        <title>Phylogenomic resolution of chytrid fungi.</title>
        <authorList>
            <person name="Stajich J.E."/>
            <person name="Amses K."/>
            <person name="Simmons R."/>
            <person name="Seto K."/>
            <person name="Myers J."/>
            <person name="Bonds A."/>
            <person name="Quandt C.A."/>
            <person name="Barry K."/>
            <person name="Liu P."/>
            <person name="Grigoriev I."/>
            <person name="Longcore J.E."/>
            <person name="James T.Y."/>
        </authorList>
    </citation>
    <scope>NUCLEOTIDE SEQUENCE</scope>
    <source>
        <strain evidence="10">JEL0513</strain>
    </source>
</reference>
<dbReference type="EMBL" id="JADGJH010003211">
    <property type="protein sequence ID" value="KAJ3092668.1"/>
    <property type="molecule type" value="Genomic_DNA"/>
</dbReference>
<evidence type="ECO:0000256" key="5">
    <source>
        <dbReference type="ARBA" id="ARBA00022692"/>
    </source>
</evidence>
<evidence type="ECO:0000256" key="6">
    <source>
        <dbReference type="ARBA" id="ARBA00022968"/>
    </source>
</evidence>
<accession>A0AAD5X790</accession>
<dbReference type="GO" id="GO:0006493">
    <property type="term" value="P:protein O-linked glycosylation"/>
    <property type="evidence" value="ECO:0007669"/>
    <property type="project" value="TreeGrafter"/>
</dbReference>
<keyword evidence="9" id="KW-0325">Glycoprotein</keyword>
<dbReference type="SUPFAM" id="SSF53448">
    <property type="entry name" value="Nucleotide-diphospho-sugar transferases"/>
    <property type="match status" value="1"/>
</dbReference>
<evidence type="ECO:0000256" key="7">
    <source>
        <dbReference type="ARBA" id="ARBA00022989"/>
    </source>
</evidence>
<sequence>MKNISRYSESDNDNTVRNSLTVIIAKLERMLYPWLKPSYDGVYELQTALQKDSIGIVMTVGNKYFYVAENLIISLRTVLNVTIPVEVYYAGADDLSPNRINVLCELPLVDVVDIQTIFPLETANVTGWAIKAWALLASRFETVLFMDADITFLENPMSVLESPLFVKNRLLFFHDRKLHHPGSFPGIRLLKEMNPQLSKYGANLFFSRSQKIHGTTNEMESGFIVLDRSDTGVFFSLLLTAKMNAQLEREKVLYQKVHGDKESFWFATETLRVPYAFVPDYAGSIGIEDSSTYGNARMIQLCHGKLLHLNEDRNPFWFHAGSVLHGDYRNAVPPHYFGFSVLVDMVFHYDANSIYDDPWNSNIGCITQERWQSAKVDTRQAKLIQSYKNIFVKDIKRVD</sequence>
<proteinExistence type="inferred from homology"/>
<dbReference type="PANTHER" id="PTHR31392:SF1">
    <property type="entry name" value="ALPHA-1,3-MANNOSYLTRANSFERASE MNN1-RELATED"/>
    <property type="match status" value="1"/>
</dbReference>
<keyword evidence="8" id="KW-0472">Membrane</keyword>
<keyword evidence="4" id="KW-0808">Transferase</keyword>
<comment type="similarity">
    <text evidence="2">Belongs to the MNN1/MNT family.</text>
</comment>
<dbReference type="InterPro" id="IPR029044">
    <property type="entry name" value="Nucleotide-diphossugar_trans"/>
</dbReference>
<dbReference type="Proteomes" id="UP001211907">
    <property type="component" value="Unassembled WGS sequence"/>
</dbReference>
<dbReference type="GO" id="GO:0000033">
    <property type="term" value="F:alpha-1,3-mannosyltransferase activity"/>
    <property type="evidence" value="ECO:0007669"/>
    <property type="project" value="TreeGrafter"/>
</dbReference>
<evidence type="ECO:0000313" key="10">
    <source>
        <dbReference type="EMBL" id="KAJ3092668.1"/>
    </source>
</evidence>